<dbReference type="PANTHER" id="PTHR37841:SF1">
    <property type="entry name" value="DUF3298 DOMAIN-CONTAINING PROTEIN"/>
    <property type="match status" value="1"/>
</dbReference>
<gene>
    <name evidence="2" type="ORF">ACFQS1_05310</name>
</gene>
<dbReference type="Proteomes" id="UP001596548">
    <property type="component" value="Unassembled WGS sequence"/>
</dbReference>
<sequence>MNHFETALDLRKGADPELVERIEAALDTITRKTTADGGWGPYPRTSDEILGRTEPPRPLRDQRSGLWGYVGAVPPRYAQAQPFADGLAWVRRPESPAWELIDLAGETVIDASSGYLAAERFAEGLAWVSRDEAGGWYAIDQHNRLIVPGGFDDAKAFHRGLALVKRGGWGVIDRHGRMIVPPRFRGFVTPLVSGGPIEGFTDEGLAVVDAGDDHVGVVDRAGQLVVAPEHAAVVIHPVAFLVADRFGLWGALDRQGGPLVELKYKEQADVLEELDRLVIDGRPVL</sequence>
<dbReference type="PANTHER" id="PTHR37841">
    <property type="entry name" value="GLR2918 PROTEIN"/>
    <property type="match status" value="1"/>
</dbReference>
<dbReference type="EMBL" id="JBHTBJ010000002">
    <property type="protein sequence ID" value="MFC7273391.1"/>
    <property type="molecule type" value="Genomic_DNA"/>
</dbReference>
<dbReference type="InterPro" id="IPR032774">
    <property type="entry name" value="WG_beta_rep"/>
</dbReference>
<accession>A0ABW2HLE3</accession>
<dbReference type="Pfam" id="PF14903">
    <property type="entry name" value="WG_beta_rep"/>
    <property type="match status" value="3"/>
</dbReference>
<protein>
    <submittedName>
        <fullName evidence="2">WG repeat-containing protein</fullName>
    </submittedName>
</protein>
<feature type="compositionally biased region" description="Basic and acidic residues" evidence="1">
    <location>
        <begin position="45"/>
        <end position="57"/>
    </location>
</feature>
<evidence type="ECO:0000256" key="1">
    <source>
        <dbReference type="SAM" id="MobiDB-lite"/>
    </source>
</evidence>
<dbReference type="RefSeq" id="WP_378965038.1">
    <property type="nucleotide sequence ID" value="NZ_JBHTBJ010000002.1"/>
</dbReference>
<organism evidence="2 3">
    <name type="scientific">Paractinoplanes rhizophilus</name>
    <dbReference type="NCBI Taxonomy" id="1416877"/>
    <lineage>
        <taxon>Bacteria</taxon>
        <taxon>Bacillati</taxon>
        <taxon>Actinomycetota</taxon>
        <taxon>Actinomycetes</taxon>
        <taxon>Micromonosporales</taxon>
        <taxon>Micromonosporaceae</taxon>
        <taxon>Paractinoplanes</taxon>
    </lineage>
</organism>
<evidence type="ECO:0000313" key="2">
    <source>
        <dbReference type="EMBL" id="MFC7273391.1"/>
    </source>
</evidence>
<comment type="caution">
    <text evidence="2">The sequence shown here is derived from an EMBL/GenBank/DDBJ whole genome shotgun (WGS) entry which is preliminary data.</text>
</comment>
<keyword evidence="3" id="KW-1185">Reference proteome</keyword>
<feature type="region of interest" description="Disordered" evidence="1">
    <location>
        <begin position="36"/>
        <end position="57"/>
    </location>
</feature>
<name>A0ABW2HLE3_9ACTN</name>
<reference evidence="3" key="1">
    <citation type="journal article" date="2019" name="Int. J. Syst. Evol. Microbiol.">
        <title>The Global Catalogue of Microorganisms (GCM) 10K type strain sequencing project: providing services to taxonomists for standard genome sequencing and annotation.</title>
        <authorList>
            <consortium name="The Broad Institute Genomics Platform"/>
            <consortium name="The Broad Institute Genome Sequencing Center for Infectious Disease"/>
            <person name="Wu L."/>
            <person name="Ma J."/>
        </authorList>
    </citation>
    <scope>NUCLEOTIDE SEQUENCE [LARGE SCALE GENOMIC DNA]</scope>
    <source>
        <strain evidence="3">XZYJT-10</strain>
    </source>
</reference>
<evidence type="ECO:0000313" key="3">
    <source>
        <dbReference type="Proteomes" id="UP001596548"/>
    </source>
</evidence>
<proteinExistence type="predicted"/>